<dbReference type="InterPro" id="IPR001452">
    <property type="entry name" value="SH3_domain"/>
</dbReference>
<evidence type="ECO:0000256" key="4">
    <source>
        <dbReference type="ARBA" id="ARBA00022723"/>
    </source>
</evidence>
<dbReference type="InterPro" id="IPR000219">
    <property type="entry name" value="DH_dom"/>
</dbReference>
<dbReference type="SUPFAM" id="SSF55550">
    <property type="entry name" value="SH2 domain"/>
    <property type="match status" value="1"/>
</dbReference>
<dbReference type="Pfam" id="PF07653">
    <property type="entry name" value="SH3_2"/>
    <property type="match status" value="1"/>
</dbReference>
<dbReference type="InterPro" id="IPR037832">
    <property type="entry name" value="PH_Vav"/>
</dbReference>
<dbReference type="InterPro" id="IPR001849">
    <property type="entry name" value="PH_domain"/>
</dbReference>
<dbReference type="InterPro" id="IPR001715">
    <property type="entry name" value="CH_dom"/>
</dbReference>
<dbReference type="InterPro" id="IPR055251">
    <property type="entry name" value="SOS1_NGEF_PH"/>
</dbReference>
<evidence type="ECO:0000259" key="15">
    <source>
        <dbReference type="PROSITE" id="PS50010"/>
    </source>
</evidence>
<dbReference type="SMART" id="SM00233">
    <property type="entry name" value="PH"/>
    <property type="match status" value="1"/>
</dbReference>
<dbReference type="SUPFAM" id="SSF50729">
    <property type="entry name" value="PH domain-like"/>
    <property type="match status" value="1"/>
</dbReference>
<keyword evidence="3" id="KW-0344">Guanine-nucleotide releasing factor</keyword>
<keyword evidence="18" id="KW-1185">Reference proteome</keyword>
<feature type="domain" description="PH" evidence="14">
    <location>
        <begin position="418"/>
        <end position="523"/>
    </location>
</feature>
<organism evidence="17 18">
    <name type="scientific">Pinctada imbricata</name>
    <name type="common">Atlantic pearl-oyster</name>
    <name type="synonym">Pinctada martensii</name>
    <dbReference type="NCBI Taxonomy" id="66713"/>
    <lineage>
        <taxon>Eukaryota</taxon>
        <taxon>Metazoa</taxon>
        <taxon>Spiralia</taxon>
        <taxon>Lophotrochozoa</taxon>
        <taxon>Mollusca</taxon>
        <taxon>Bivalvia</taxon>
        <taxon>Autobranchia</taxon>
        <taxon>Pteriomorphia</taxon>
        <taxon>Pterioida</taxon>
        <taxon>Pterioidea</taxon>
        <taxon>Pteriidae</taxon>
        <taxon>Pinctada</taxon>
    </lineage>
</organism>
<dbReference type="SMART" id="SM00325">
    <property type="entry name" value="RhoGEF"/>
    <property type="match status" value="1"/>
</dbReference>
<evidence type="ECO:0000259" key="16">
    <source>
        <dbReference type="PROSITE" id="PS50021"/>
    </source>
</evidence>
<evidence type="ECO:0000256" key="5">
    <source>
        <dbReference type="ARBA" id="ARBA00022737"/>
    </source>
</evidence>
<dbReference type="PROSITE" id="PS50021">
    <property type="entry name" value="CH"/>
    <property type="match status" value="1"/>
</dbReference>
<dbReference type="GO" id="GO:0005085">
    <property type="term" value="F:guanyl-nucleotide exchange factor activity"/>
    <property type="evidence" value="ECO:0007669"/>
    <property type="project" value="UniProtKB-KW"/>
</dbReference>
<evidence type="ECO:0000256" key="9">
    <source>
        <dbReference type="PROSITE-ProRule" id="PRU00191"/>
    </source>
</evidence>
<reference evidence="17" key="1">
    <citation type="submission" date="2019-08" db="EMBL/GenBank/DDBJ databases">
        <title>The improved chromosome-level genome for the pearl oyster Pinctada fucata martensii using PacBio sequencing and Hi-C.</title>
        <authorList>
            <person name="Zheng Z."/>
        </authorList>
    </citation>
    <scope>NUCLEOTIDE SEQUENCE</scope>
    <source>
        <strain evidence="17">ZZ-2019</strain>
        <tissue evidence="17">Adductor muscle</tissue>
    </source>
</reference>
<keyword evidence="5" id="KW-0677">Repeat</keyword>
<dbReference type="AlphaFoldDB" id="A0AA88XM82"/>
<dbReference type="Pfam" id="PF00017">
    <property type="entry name" value="SH2"/>
    <property type="match status" value="1"/>
</dbReference>
<feature type="domain" description="Calponin-homology (CH)" evidence="16">
    <location>
        <begin position="3"/>
        <end position="122"/>
    </location>
</feature>
<evidence type="ECO:0000313" key="17">
    <source>
        <dbReference type="EMBL" id="KAK3088015.1"/>
    </source>
</evidence>
<dbReference type="Pfam" id="PF00018">
    <property type="entry name" value="SH3_1"/>
    <property type="match status" value="1"/>
</dbReference>
<dbReference type="CDD" id="cd00174">
    <property type="entry name" value="SH3"/>
    <property type="match status" value="1"/>
</dbReference>
<evidence type="ECO:0000256" key="2">
    <source>
        <dbReference type="ARBA" id="ARBA00022553"/>
    </source>
</evidence>
<name>A0AA88XM82_PINIB</name>
<dbReference type="PROSITE" id="PS50002">
    <property type="entry name" value="SH3"/>
    <property type="match status" value="2"/>
</dbReference>
<keyword evidence="6" id="KW-0863">Zinc-finger</keyword>
<dbReference type="SMART" id="SM00326">
    <property type="entry name" value="SH3"/>
    <property type="match status" value="2"/>
</dbReference>
<dbReference type="Proteomes" id="UP001186944">
    <property type="component" value="Unassembled WGS sequence"/>
</dbReference>
<dbReference type="InterPro" id="IPR002219">
    <property type="entry name" value="PKC_DAG/PE"/>
</dbReference>
<dbReference type="Gene3D" id="1.10.418.10">
    <property type="entry name" value="Calponin-like domain"/>
    <property type="match status" value="1"/>
</dbReference>
<dbReference type="InterPro" id="IPR035899">
    <property type="entry name" value="DBL_dom_sf"/>
</dbReference>
<evidence type="ECO:0000256" key="6">
    <source>
        <dbReference type="ARBA" id="ARBA00022771"/>
    </source>
</evidence>
<keyword evidence="7" id="KW-0862">Zinc</keyword>
<dbReference type="CDD" id="cd20810">
    <property type="entry name" value="C1_VAV"/>
    <property type="match status" value="1"/>
</dbReference>
<sequence>MASDEWRQCAEWLVRCRILPDDHKATHSDASAFDLAQTLRDGVLICHLLNNLVPGAVDSKDFSPRPQLSQFICIKNIRAFLQSCKTKFGLKDADLFDPPDLFDVKDFRRVIQTLSKLSKTPLAQSKVSGFPDQAPPRPPRRTVTDDEEDIYGNLPDLALDHDLDDNEEIYDKVYQDDDDEIYEDLMSTRRNKRESRVSELPPPVTKRDHCVKELHDTEKNYVDALDMLQTHFIRPSRDAIPHADRDIIFAHIEKLLEVHKSFQSELQQACIYGQPPIGDTFVKYKKKLLLYGDYCSNMPHAQERLEEVTKKSETIRQHIESCEKKANDGKFRLRDLLHVPMQRVLKYHLLLRELIKSTDKNANDRDSLERGLEAMMDLSLYVNEVKRDNETLQLIAEIQNSISDLEMPAKTSLKDYGRLQKDGELRVKNHSDNKMRIRYIFLFDKVMLMCKARGETYSFKEAIILAMYKVHDQATVKDAQKRGDKWSSSFIMAKKDDRNAYTFYAKTEDMKNKWVEAVRLALENTSPPAGQNYVMHTFDQPTECCVCKKLLRGVFFQGYLCQQDGQRQALHKECIGKSPSDNNSKVRALVDYTGTPRPSAGRPPLEFHKEDVITLLNNDSEWWQGTLNGHEGWFPSQLVQEEHARSRKDTVNLDNDGMSSHLNGYKWFVGPMDRDTAVGRLLGVPNGTFLIRVSENPGRRGELSLSIKYDNQVRHIRVEKNVEGLFYLADTKFFSSLPDLVTFYQDNSLADSFPGVDTTLKFPFKSQTSSASKILGYATAVYDYAATATTQLSLCRGDRVAILSKTGSDKGWWKGEHCITEKIGYFPLAYVKEDDDD</sequence>
<feature type="domain" description="SH3" evidence="13">
    <location>
        <begin position="773"/>
        <end position="836"/>
    </location>
</feature>
<dbReference type="PROSITE" id="PS50003">
    <property type="entry name" value="PH_DOMAIN"/>
    <property type="match status" value="1"/>
</dbReference>
<keyword evidence="1 10" id="KW-0728">SH3 domain</keyword>
<dbReference type="SUPFAM" id="SSF47576">
    <property type="entry name" value="Calponin-homology domain, CH-domain"/>
    <property type="match status" value="1"/>
</dbReference>
<keyword evidence="2" id="KW-0597">Phosphoprotein</keyword>
<dbReference type="SUPFAM" id="SSF50044">
    <property type="entry name" value="SH3-domain"/>
    <property type="match status" value="2"/>
</dbReference>
<feature type="region of interest" description="Disordered" evidence="11">
    <location>
        <begin position="122"/>
        <end position="145"/>
    </location>
</feature>
<dbReference type="Gene3D" id="2.30.30.40">
    <property type="entry name" value="SH3 Domains"/>
    <property type="match status" value="2"/>
</dbReference>
<dbReference type="EMBL" id="VSWD01000011">
    <property type="protein sequence ID" value="KAK3088015.1"/>
    <property type="molecule type" value="Genomic_DNA"/>
</dbReference>
<dbReference type="SMART" id="SM00252">
    <property type="entry name" value="SH2"/>
    <property type="match status" value="1"/>
</dbReference>
<evidence type="ECO:0000256" key="7">
    <source>
        <dbReference type="ARBA" id="ARBA00022833"/>
    </source>
</evidence>
<dbReference type="PRINTS" id="PR00401">
    <property type="entry name" value="SH2DOMAIN"/>
</dbReference>
<evidence type="ECO:0000256" key="3">
    <source>
        <dbReference type="ARBA" id="ARBA00022658"/>
    </source>
</evidence>
<dbReference type="Pfam" id="PF00307">
    <property type="entry name" value="CH"/>
    <property type="match status" value="1"/>
</dbReference>
<feature type="domain" description="DH" evidence="15">
    <location>
        <begin position="206"/>
        <end position="385"/>
    </location>
</feature>
<evidence type="ECO:0000256" key="8">
    <source>
        <dbReference type="ARBA" id="ARBA00022999"/>
    </source>
</evidence>
<dbReference type="InterPro" id="IPR011993">
    <property type="entry name" value="PH-like_dom_sf"/>
</dbReference>
<dbReference type="PRINTS" id="PR00452">
    <property type="entry name" value="SH3DOMAIN"/>
</dbReference>
<dbReference type="Pfam" id="PF22697">
    <property type="entry name" value="SOS1_NGEF_PH"/>
    <property type="match status" value="1"/>
</dbReference>
<evidence type="ECO:0000256" key="11">
    <source>
        <dbReference type="SAM" id="MobiDB-lite"/>
    </source>
</evidence>
<dbReference type="PROSITE" id="PS00741">
    <property type="entry name" value="DH_1"/>
    <property type="match status" value="1"/>
</dbReference>
<dbReference type="SUPFAM" id="SSF48065">
    <property type="entry name" value="DBL homology domain (DH-domain)"/>
    <property type="match status" value="1"/>
</dbReference>
<evidence type="ECO:0000256" key="10">
    <source>
        <dbReference type="PROSITE-ProRule" id="PRU00192"/>
    </source>
</evidence>
<dbReference type="CDD" id="cd00160">
    <property type="entry name" value="RhoGEF"/>
    <property type="match status" value="1"/>
</dbReference>
<dbReference type="PROSITE" id="PS50001">
    <property type="entry name" value="SH2"/>
    <property type="match status" value="1"/>
</dbReference>
<dbReference type="InterPro" id="IPR001331">
    <property type="entry name" value="GDS_CDC24_CS"/>
</dbReference>
<dbReference type="InterPro" id="IPR000980">
    <property type="entry name" value="SH2"/>
</dbReference>
<dbReference type="PANTHER" id="PTHR45818:SF3">
    <property type="entry name" value="PROTEIN VAV"/>
    <property type="match status" value="1"/>
</dbReference>
<dbReference type="CDD" id="cd01223">
    <property type="entry name" value="PH_Vav"/>
    <property type="match status" value="1"/>
</dbReference>
<dbReference type="CDD" id="cd21201">
    <property type="entry name" value="CH_VAV"/>
    <property type="match status" value="1"/>
</dbReference>
<dbReference type="Pfam" id="PF00130">
    <property type="entry name" value="C1_1"/>
    <property type="match status" value="1"/>
</dbReference>
<dbReference type="GO" id="GO:0008270">
    <property type="term" value="F:zinc ion binding"/>
    <property type="evidence" value="ECO:0007669"/>
    <property type="project" value="UniProtKB-KW"/>
</dbReference>
<evidence type="ECO:0000259" key="14">
    <source>
        <dbReference type="PROSITE" id="PS50003"/>
    </source>
</evidence>
<dbReference type="Pfam" id="PF00621">
    <property type="entry name" value="RhoGEF"/>
    <property type="match status" value="1"/>
</dbReference>
<proteinExistence type="predicted"/>
<evidence type="ECO:0000313" key="18">
    <source>
        <dbReference type="Proteomes" id="UP001186944"/>
    </source>
</evidence>
<dbReference type="SMART" id="SM00033">
    <property type="entry name" value="CH"/>
    <property type="match status" value="1"/>
</dbReference>
<feature type="domain" description="SH3" evidence="13">
    <location>
        <begin position="581"/>
        <end position="644"/>
    </location>
</feature>
<dbReference type="GO" id="GO:0035556">
    <property type="term" value="P:intracellular signal transduction"/>
    <property type="evidence" value="ECO:0007669"/>
    <property type="project" value="InterPro"/>
</dbReference>
<dbReference type="InterPro" id="IPR036860">
    <property type="entry name" value="SH2_dom_sf"/>
</dbReference>
<evidence type="ECO:0000259" key="13">
    <source>
        <dbReference type="PROSITE" id="PS50002"/>
    </source>
</evidence>
<dbReference type="Gene3D" id="2.30.29.30">
    <property type="entry name" value="Pleckstrin-homology domain (PH domain)/Phosphotyrosine-binding domain (PTB)"/>
    <property type="match status" value="1"/>
</dbReference>
<keyword evidence="4" id="KW-0479">Metal-binding</keyword>
<dbReference type="Gene3D" id="1.20.900.10">
    <property type="entry name" value="Dbl homology (DH) domain"/>
    <property type="match status" value="1"/>
</dbReference>
<evidence type="ECO:0000259" key="12">
    <source>
        <dbReference type="PROSITE" id="PS50001"/>
    </source>
</evidence>
<dbReference type="GO" id="GO:0005737">
    <property type="term" value="C:cytoplasm"/>
    <property type="evidence" value="ECO:0007669"/>
    <property type="project" value="TreeGrafter"/>
</dbReference>
<gene>
    <name evidence="17" type="ORF">FSP39_013478</name>
</gene>
<dbReference type="PANTHER" id="PTHR45818">
    <property type="entry name" value="PROTEIN VAV"/>
    <property type="match status" value="1"/>
</dbReference>
<dbReference type="InterPro" id="IPR036872">
    <property type="entry name" value="CH_dom_sf"/>
</dbReference>
<keyword evidence="8 9" id="KW-0727">SH2 domain</keyword>
<accession>A0AA88XM82</accession>
<dbReference type="InterPro" id="IPR036028">
    <property type="entry name" value="SH3-like_dom_sf"/>
</dbReference>
<evidence type="ECO:0000256" key="1">
    <source>
        <dbReference type="ARBA" id="ARBA00022443"/>
    </source>
</evidence>
<feature type="domain" description="SH2" evidence="12">
    <location>
        <begin position="667"/>
        <end position="764"/>
    </location>
</feature>
<dbReference type="Gene3D" id="3.30.60.20">
    <property type="match status" value="1"/>
</dbReference>
<dbReference type="Gene3D" id="3.30.505.10">
    <property type="entry name" value="SH2 domain"/>
    <property type="match status" value="1"/>
</dbReference>
<dbReference type="FunFam" id="1.10.418.10:FF:000019">
    <property type="entry name" value="Vav guanine nucleotide exchange factor 2"/>
    <property type="match status" value="1"/>
</dbReference>
<dbReference type="PROSITE" id="PS50010">
    <property type="entry name" value="DH_2"/>
    <property type="match status" value="1"/>
</dbReference>
<comment type="caution">
    <text evidence="17">The sequence shown here is derived from an EMBL/GenBank/DDBJ whole genome shotgun (WGS) entry which is preliminary data.</text>
</comment>
<dbReference type="GO" id="GO:0016477">
    <property type="term" value="P:cell migration"/>
    <property type="evidence" value="ECO:0007669"/>
    <property type="project" value="TreeGrafter"/>
</dbReference>
<protein>
    <submittedName>
        <fullName evidence="17">Uncharacterized protein</fullName>
    </submittedName>
</protein>